<organism evidence="2 3">
    <name type="scientific">Rhodofomes roseus</name>
    <dbReference type="NCBI Taxonomy" id="34475"/>
    <lineage>
        <taxon>Eukaryota</taxon>
        <taxon>Fungi</taxon>
        <taxon>Dikarya</taxon>
        <taxon>Basidiomycota</taxon>
        <taxon>Agaricomycotina</taxon>
        <taxon>Agaricomycetes</taxon>
        <taxon>Polyporales</taxon>
        <taxon>Rhodofomes</taxon>
    </lineage>
</organism>
<name>A0ABQ8KKN8_9APHY</name>
<dbReference type="GeneID" id="72004121"/>
<dbReference type="Proteomes" id="UP000814176">
    <property type="component" value="Unassembled WGS sequence"/>
</dbReference>
<dbReference type="RefSeq" id="XP_047780634.1">
    <property type="nucleotide sequence ID" value="XM_047923389.1"/>
</dbReference>
<evidence type="ECO:0000313" key="2">
    <source>
        <dbReference type="EMBL" id="KAH9838719.1"/>
    </source>
</evidence>
<evidence type="ECO:0000313" key="3">
    <source>
        <dbReference type="Proteomes" id="UP000814176"/>
    </source>
</evidence>
<accession>A0ABQ8KKN8</accession>
<feature type="region of interest" description="Disordered" evidence="1">
    <location>
        <begin position="1"/>
        <end position="26"/>
    </location>
</feature>
<keyword evidence="3" id="KW-1185">Reference proteome</keyword>
<dbReference type="EMBL" id="JADCUA010000007">
    <property type="protein sequence ID" value="KAH9838719.1"/>
    <property type="molecule type" value="Genomic_DNA"/>
</dbReference>
<gene>
    <name evidence="2" type="ORF">C8Q71DRAFT_752573</name>
</gene>
<comment type="caution">
    <text evidence="2">The sequence shown here is derived from an EMBL/GenBank/DDBJ whole genome shotgun (WGS) entry which is preliminary data.</text>
</comment>
<protein>
    <recommendedName>
        <fullName evidence="4">F-box domain-containing protein</fullName>
    </recommendedName>
</protein>
<sequence length="410" mass="47111">MASPQRVLRPRKHSEASAARPSTKRQRLLRYQSGEQDILSGQPLKLPLELILLILAQIDSPRTLADASRVCKTLQPEIERLLYREVRVARVPQVRSLHLALTRAPGRASFVRDFLIHDNGRFANIVPLLNEVLPMFTDLEHLDHNLHTCFADAPLYKTILRTLSDCPFKLRVLECFVNNDRELIQFLRRQADVEFFSARPLSFDLPEWELPEDVLPRLKYLQTDYDFFLDVIPAPRMITHLSLCCFPTDLQDSKLDAVLRILEHQLISLRCNRYTDRRFPVWPPSDILAGRTMPNLKFLEVNDVMAGAFLPCTMNAPRSNVALDTLVWSASWLVGVRRDEGSQIVRPAHLGHVRPWVKTVLSGCRSLQRFFYVERCDQETPTVTLFTLSAGSELVEVQKAEKDVPIWSDI</sequence>
<proteinExistence type="predicted"/>
<evidence type="ECO:0008006" key="4">
    <source>
        <dbReference type="Google" id="ProtNLM"/>
    </source>
</evidence>
<reference evidence="2 3" key="1">
    <citation type="journal article" date="2021" name="Environ. Microbiol.">
        <title>Gene family expansions and transcriptome signatures uncover fungal adaptations to wood decay.</title>
        <authorList>
            <person name="Hage H."/>
            <person name="Miyauchi S."/>
            <person name="Viragh M."/>
            <person name="Drula E."/>
            <person name="Min B."/>
            <person name="Chaduli D."/>
            <person name="Navarro D."/>
            <person name="Favel A."/>
            <person name="Norest M."/>
            <person name="Lesage-Meessen L."/>
            <person name="Balint B."/>
            <person name="Merenyi Z."/>
            <person name="de Eugenio L."/>
            <person name="Morin E."/>
            <person name="Martinez A.T."/>
            <person name="Baldrian P."/>
            <person name="Stursova M."/>
            <person name="Martinez M.J."/>
            <person name="Novotny C."/>
            <person name="Magnuson J.K."/>
            <person name="Spatafora J.W."/>
            <person name="Maurice S."/>
            <person name="Pangilinan J."/>
            <person name="Andreopoulos W."/>
            <person name="LaButti K."/>
            <person name="Hundley H."/>
            <person name="Na H."/>
            <person name="Kuo A."/>
            <person name="Barry K."/>
            <person name="Lipzen A."/>
            <person name="Henrissat B."/>
            <person name="Riley R."/>
            <person name="Ahrendt S."/>
            <person name="Nagy L.G."/>
            <person name="Grigoriev I.V."/>
            <person name="Martin F."/>
            <person name="Rosso M.N."/>
        </authorList>
    </citation>
    <scope>NUCLEOTIDE SEQUENCE [LARGE SCALE GENOMIC DNA]</scope>
    <source>
        <strain evidence="2 3">CIRM-BRFM 1785</strain>
    </source>
</reference>
<evidence type="ECO:0000256" key="1">
    <source>
        <dbReference type="SAM" id="MobiDB-lite"/>
    </source>
</evidence>